<sequence length="38" mass="4430">MKWYRFPQTGCPLHPATEQTQQAQDFIADAMLLYDNSI</sequence>
<name>A0A0A9H4H5_ARUDO</name>
<evidence type="ECO:0000313" key="1">
    <source>
        <dbReference type="EMBL" id="JAE31627.1"/>
    </source>
</evidence>
<organism evidence="1">
    <name type="scientific">Arundo donax</name>
    <name type="common">Giant reed</name>
    <name type="synonym">Donax arundinaceus</name>
    <dbReference type="NCBI Taxonomy" id="35708"/>
    <lineage>
        <taxon>Eukaryota</taxon>
        <taxon>Viridiplantae</taxon>
        <taxon>Streptophyta</taxon>
        <taxon>Embryophyta</taxon>
        <taxon>Tracheophyta</taxon>
        <taxon>Spermatophyta</taxon>
        <taxon>Magnoliopsida</taxon>
        <taxon>Liliopsida</taxon>
        <taxon>Poales</taxon>
        <taxon>Poaceae</taxon>
        <taxon>PACMAD clade</taxon>
        <taxon>Arundinoideae</taxon>
        <taxon>Arundineae</taxon>
        <taxon>Arundo</taxon>
    </lineage>
</organism>
<protein>
    <submittedName>
        <fullName evidence="1">Uncharacterized protein</fullName>
    </submittedName>
</protein>
<reference evidence="1" key="2">
    <citation type="journal article" date="2015" name="Data Brief">
        <title>Shoot transcriptome of the giant reed, Arundo donax.</title>
        <authorList>
            <person name="Barrero R.A."/>
            <person name="Guerrero F.D."/>
            <person name="Moolhuijzen P."/>
            <person name="Goolsby J.A."/>
            <person name="Tidwell J."/>
            <person name="Bellgard S.E."/>
            <person name="Bellgard M.I."/>
        </authorList>
    </citation>
    <scope>NUCLEOTIDE SEQUENCE</scope>
    <source>
        <tissue evidence="1">Shoot tissue taken approximately 20 cm above the soil surface</tissue>
    </source>
</reference>
<dbReference type="EMBL" id="GBRH01166269">
    <property type="protein sequence ID" value="JAE31627.1"/>
    <property type="molecule type" value="Transcribed_RNA"/>
</dbReference>
<proteinExistence type="predicted"/>
<dbReference type="AlphaFoldDB" id="A0A0A9H4H5"/>
<reference evidence="1" key="1">
    <citation type="submission" date="2014-09" db="EMBL/GenBank/DDBJ databases">
        <authorList>
            <person name="Magalhaes I.L.F."/>
            <person name="Oliveira U."/>
            <person name="Santos F.R."/>
            <person name="Vidigal T.H.D.A."/>
            <person name="Brescovit A.D."/>
            <person name="Santos A.J."/>
        </authorList>
    </citation>
    <scope>NUCLEOTIDE SEQUENCE</scope>
    <source>
        <tissue evidence="1">Shoot tissue taken approximately 20 cm above the soil surface</tissue>
    </source>
</reference>
<accession>A0A0A9H4H5</accession>